<dbReference type="Pfam" id="PF00676">
    <property type="entry name" value="E1_dh"/>
    <property type="match status" value="1"/>
</dbReference>
<dbReference type="InterPro" id="IPR029061">
    <property type="entry name" value="THDP-binding"/>
</dbReference>
<accession>A0ABT8YA05</accession>
<dbReference type="PANTHER" id="PTHR43257:SF2">
    <property type="entry name" value="PYRUVATE DEHYDROGENASE E1 COMPONENT SUBUNIT BETA"/>
    <property type="match status" value="1"/>
</dbReference>
<dbReference type="InterPro" id="IPR001017">
    <property type="entry name" value="DH_E1"/>
</dbReference>
<evidence type="ECO:0000313" key="10">
    <source>
        <dbReference type="Proteomes" id="UP001169764"/>
    </source>
</evidence>
<keyword evidence="5" id="KW-0560">Oxidoreductase</keyword>
<evidence type="ECO:0000256" key="7">
    <source>
        <dbReference type="ARBA" id="ARBA00030680"/>
    </source>
</evidence>
<evidence type="ECO:0000256" key="1">
    <source>
        <dbReference type="ARBA" id="ARBA00001964"/>
    </source>
</evidence>
<dbReference type="InterPro" id="IPR033248">
    <property type="entry name" value="Transketolase_C"/>
</dbReference>
<comment type="cofactor">
    <cofactor evidence="1">
        <name>thiamine diphosphate</name>
        <dbReference type="ChEBI" id="CHEBI:58937"/>
    </cofactor>
</comment>
<dbReference type="SUPFAM" id="SSF52518">
    <property type="entry name" value="Thiamin diphosphate-binding fold (THDP-binding)"/>
    <property type="match status" value="2"/>
</dbReference>
<comment type="subunit">
    <text evidence="3">Homodimer. Part of the 2-oxoglutarate dehydrogenase (OGDH) complex composed of E1 (2-oxoglutarate dehydrogenase), E2 (dihydrolipoamide succinyltransferase) and E3 (dihydrolipoamide dehydrogenase); the complex contains multiple copies of the three enzymatic components (E1, E2 and E3).</text>
</comment>
<evidence type="ECO:0000313" key="9">
    <source>
        <dbReference type="EMBL" id="MDO6414539.1"/>
    </source>
</evidence>
<dbReference type="EMBL" id="JAUOTP010000003">
    <property type="protein sequence ID" value="MDO6414539.1"/>
    <property type="molecule type" value="Genomic_DNA"/>
</dbReference>
<dbReference type="Gene3D" id="3.40.50.920">
    <property type="match status" value="1"/>
</dbReference>
<evidence type="ECO:0000256" key="2">
    <source>
        <dbReference type="ARBA" id="ARBA00003906"/>
    </source>
</evidence>
<evidence type="ECO:0000256" key="3">
    <source>
        <dbReference type="ARBA" id="ARBA00011301"/>
    </source>
</evidence>
<dbReference type="SUPFAM" id="SSF52922">
    <property type="entry name" value="TK C-terminal domain-like"/>
    <property type="match status" value="1"/>
</dbReference>
<dbReference type="InterPro" id="IPR009014">
    <property type="entry name" value="Transketo_C/PFOR_II"/>
</dbReference>
<dbReference type="Pfam" id="PF02779">
    <property type="entry name" value="Transket_pyr"/>
    <property type="match status" value="1"/>
</dbReference>
<keyword evidence="6" id="KW-0786">Thiamine pyrophosphate</keyword>
<evidence type="ECO:0000259" key="8">
    <source>
        <dbReference type="SMART" id="SM00861"/>
    </source>
</evidence>
<gene>
    <name evidence="9" type="ORF">Q4F19_09120</name>
</gene>
<dbReference type="InterPro" id="IPR005475">
    <property type="entry name" value="Transketolase-like_Pyr-bd"/>
</dbReference>
<evidence type="ECO:0000256" key="4">
    <source>
        <dbReference type="ARBA" id="ARBA00013321"/>
    </source>
</evidence>
<dbReference type="CDD" id="cd07036">
    <property type="entry name" value="TPP_PYR_E1-PDHc-beta_like"/>
    <property type="match status" value="1"/>
</dbReference>
<dbReference type="Pfam" id="PF02780">
    <property type="entry name" value="Transketolase_C"/>
    <property type="match status" value="1"/>
</dbReference>
<organism evidence="9 10">
    <name type="scientific">Sphingomonas natans</name>
    <dbReference type="NCBI Taxonomy" id="3063330"/>
    <lineage>
        <taxon>Bacteria</taxon>
        <taxon>Pseudomonadati</taxon>
        <taxon>Pseudomonadota</taxon>
        <taxon>Alphaproteobacteria</taxon>
        <taxon>Sphingomonadales</taxon>
        <taxon>Sphingomonadaceae</taxon>
        <taxon>Sphingomonas</taxon>
    </lineage>
</organism>
<comment type="function">
    <text evidence="2">E1 component of the 2-oxoglutarate dehydrogenase (OGDH) complex which catalyzes the decarboxylation of 2-oxoglutarate, the first step in the conversion of 2-oxoglutarate to succinyl-CoA and CO(2).</text>
</comment>
<keyword evidence="10" id="KW-1185">Reference proteome</keyword>
<dbReference type="CDD" id="cd02000">
    <property type="entry name" value="TPP_E1_PDC_ADC_BCADC"/>
    <property type="match status" value="1"/>
</dbReference>
<dbReference type="SMART" id="SM00861">
    <property type="entry name" value="Transket_pyr"/>
    <property type="match status" value="1"/>
</dbReference>
<dbReference type="Gene3D" id="3.40.50.970">
    <property type="match status" value="2"/>
</dbReference>
<evidence type="ECO:0000256" key="6">
    <source>
        <dbReference type="ARBA" id="ARBA00023052"/>
    </source>
</evidence>
<name>A0ABT8YA05_9SPHN</name>
<feature type="domain" description="Transketolase-like pyrimidine-binding" evidence="8">
    <location>
        <begin position="360"/>
        <end position="537"/>
    </location>
</feature>
<evidence type="ECO:0000256" key="5">
    <source>
        <dbReference type="ARBA" id="ARBA00023002"/>
    </source>
</evidence>
<dbReference type="PANTHER" id="PTHR43257">
    <property type="entry name" value="PYRUVATE DEHYDROGENASE E1 COMPONENT BETA SUBUNIT"/>
    <property type="match status" value="1"/>
</dbReference>
<comment type="caution">
    <text evidence="9">The sequence shown here is derived from an EMBL/GenBank/DDBJ whole genome shotgun (WGS) entry which is preliminary data.</text>
</comment>
<proteinExistence type="predicted"/>
<dbReference type="RefSeq" id="WP_303541782.1">
    <property type="nucleotide sequence ID" value="NZ_JAUOTP010000003.1"/>
</dbReference>
<sequence length="687" mass="73410">MNGDDMLDELERTNLGIDPAVLLDIYRQMSRIHEVDKAIRSGLSAGRFQFTYWPMTGQEAIPATLATLTDASDYMVTIYRGIHDQVAKGVPLKGLFAEAMSRKDGLNKGKGGSPHISDPTSGSMLTTAIVGAGAPIANGLALAAKMRGEGRVTIVNFGDGATSIGAVHEAMNLAGAWKLPIIFMCQNNQIGEYTKIPDYTASPDFAGRAAGYGFRGVKVDANDPIAFHAAMKEIVEDVRAGKGPVFVEAVTLRLGTHAGFAPNELLTKDELAAGRANWPVPKTRAFLLETKIATEEELAAIDGAAAAEVAEAVAFATASEPITEEDMFNDVYDDPSVIPMRGVYSFREEEAPVTGETKLMAMYEAIISAQDLALEADPGVFLLGEDIGDPPGGVFKTTAGLQTKWGKERVRPTPIAEQAIIGAATGAALVGMRPVAELMFADFIGVTMDQIANHAAKQRYMSGSATNVPMTMRILVAGGLGGFGAQHSQSLEAWLLHVPGLKIAYPSTTLDARGLLASCIFDEDPCVHFESMAMVFGAPKQEVPIGDYRIPLGVAKVRREGTDITIISFGWQVNQCLAAAEELAKDGVSAEVIDLRSLMPLDYHRVLDSVRKTRRALVVHAATEFCGLGSEIAATINEELFPILKAPASRFGAYYTPISFSAAIEAKQMPNTGSIVARVREVLKDRG</sequence>
<reference evidence="9" key="1">
    <citation type="submission" date="2023-07" db="EMBL/GenBank/DDBJ databases">
        <authorList>
            <person name="Kim M."/>
        </authorList>
    </citation>
    <scope>NUCLEOTIDE SEQUENCE</scope>
    <source>
        <strain evidence="9">BIUV-7</strain>
    </source>
</reference>
<dbReference type="Proteomes" id="UP001169764">
    <property type="component" value="Unassembled WGS sequence"/>
</dbReference>
<protein>
    <recommendedName>
        <fullName evidence="4">2-oxoglutarate dehydrogenase E1 component</fullName>
    </recommendedName>
    <alternativeName>
        <fullName evidence="7">Alpha-ketoglutarate dehydrogenase</fullName>
    </alternativeName>
</protein>